<evidence type="ECO:0000313" key="2">
    <source>
        <dbReference type="Proteomes" id="UP000623467"/>
    </source>
</evidence>
<comment type="caution">
    <text evidence="1">The sequence shown here is derived from an EMBL/GenBank/DDBJ whole genome shotgun (WGS) entry which is preliminary data.</text>
</comment>
<name>A0A8H6X9T0_9AGAR</name>
<protein>
    <recommendedName>
        <fullName evidence="3">F-box domain-containing protein</fullName>
    </recommendedName>
</protein>
<evidence type="ECO:0000313" key="1">
    <source>
        <dbReference type="EMBL" id="KAF7336605.1"/>
    </source>
</evidence>
<dbReference type="EMBL" id="JACAZH010000036">
    <property type="protein sequence ID" value="KAF7336605.1"/>
    <property type="molecule type" value="Genomic_DNA"/>
</dbReference>
<reference evidence="1" key="1">
    <citation type="submission" date="2020-05" db="EMBL/GenBank/DDBJ databases">
        <title>Mycena genomes resolve the evolution of fungal bioluminescence.</title>
        <authorList>
            <person name="Tsai I.J."/>
        </authorList>
    </citation>
    <scope>NUCLEOTIDE SEQUENCE</scope>
    <source>
        <strain evidence="1">160909Yilan</strain>
    </source>
</reference>
<dbReference type="Proteomes" id="UP000623467">
    <property type="component" value="Unassembled WGS sequence"/>
</dbReference>
<accession>A0A8H6X9T0</accession>
<sequence>MSSLDSIPNELLERVFLPLNKATLLALCTTNHPIGAVATRLLYQKVTLSDAEQAAAFVNAVKPRPDLQAFVQELEMGEMGDLSPWMVQQLTAAVWTLVRLQVLEPRSCRFWVEPGDRLSGATFPSLRKLSCVETAGTSTRVAPFLERHPGITHLSVFAYDAGPTGVRAIRLPRLREYTGTSSFLLRCDRAALGSVESLEVRSDDGADLAEALGRLGRLRALRRLTFEQSSSDLVRALEQVAEHVPWVRELSLSVRVVARDAPSPPPAAGAWRSQIAATLCRLPCLRLLAFDGHTYGGAHDRDNVAGWLGACSGLEEIWLGTSVRGPTHDPALTSPG</sequence>
<organism evidence="1 2">
    <name type="scientific">Mycena sanguinolenta</name>
    <dbReference type="NCBI Taxonomy" id="230812"/>
    <lineage>
        <taxon>Eukaryota</taxon>
        <taxon>Fungi</taxon>
        <taxon>Dikarya</taxon>
        <taxon>Basidiomycota</taxon>
        <taxon>Agaricomycotina</taxon>
        <taxon>Agaricomycetes</taxon>
        <taxon>Agaricomycetidae</taxon>
        <taxon>Agaricales</taxon>
        <taxon>Marasmiineae</taxon>
        <taxon>Mycenaceae</taxon>
        <taxon>Mycena</taxon>
    </lineage>
</organism>
<keyword evidence="2" id="KW-1185">Reference proteome</keyword>
<evidence type="ECO:0008006" key="3">
    <source>
        <dbReference type="Google" id="ProtNLM"/>
    </source>
</evidence>
<gene>
    <name evidence="1" type="ORF">MSAN_02292700</name>
</gene>
<dbReference type="AlphaFoldDB" id="A0A8H6X9T0"/>
<proteinExistence type="predicted"/>